<keyword evidence="2" id="KW-1185">Reference proteome</keyword>
<organism evidence="1 2">
    <name type="scientific">Ancylostoma ceylanicum</name>
    <dbReference type="NCBI Taxonomy" id="53326"/>
    <lineage>
        <taxon>Eukaryota</taxon>
        <taxon>Metazoa</taxon>
        <taxon>Ecdysozoa</taxon>
        <taxon>Nematoda</taxon>
        <taxon>Chromadorea</taxon>
        <taxon>Rhabditida</taxon>
        <taxon>Rhabditina</taxon>
        <taxon>Rhabditomorpha</taxon>
        <taxon>Strongyloidea</taxon>
        <taxon>Ancylostomatidae</taxon>
        <taxon>Ancylostomatinae</taxon>
        <taxon>Ancylostoma</taxon>
    </lineage>
</organism>
<dbReference type="Proteomes" id="UP000024635">
    <property type="component" value="Unassembled WGS sequence"/>
</dbReference>
<evidence type="ECO:0000313" key="2">
    <source>
        <dbReference type="Proteomes" id="UP000024635"/>
    </source>
</evidence>
<sequence>MIMRKKVMYLGICELNGLRVSHTEMPFHQSTFRFLKIISGDTEIQRQLLMIVFVLRSSFISNEGRET</sequence>
<comment type="caution">
    <text evidence="1">The sequence shown here is derived from an EMBL/GenBank/DDBJ whole genome shotgun (WGS) entry which is preliminary data.</text>
</comment>
<evidence type="ECO:0000313" key="1">
    <source>
        <dbReference type="EMBL" id="EYB99941.1"/>
    </source>
</evidence>
<dbReference type="EMBL" id="JARK01001455">
    <property type="protein sequence ID" value="EYB99941.1"/>
    <property type="molecule type" value="Genomic_DNA"/>
</dbReference>
<protein>
    <submittedName>
        <fullName evidence="1">Uncharacterized protein</fullName>
    </submittedName>
</protein>
<reference evidence="2" key="1">
    <citation type="journal article" date="2015" name="Nat. Genet.">
        <title>The genome and transcriptome of the zoonotic hookworm Ancylostoma ceylanicum identify infection-specific gene families.</title>
        <authorList>
            <person name="Schwarz E.M."/>
            <person name="Hu Y."/>
            <person name="Antoshechkin I."/>
            <person name="Miller M.M."/>
            <person name="Sternberg P.W."/>
            <person name="Aroian R.V."/>
        </authorList>
    </citation>
    <scope>NUCLEOTIDE SEQUENCE</scope>
    <source>
        <strain evidence="2">HY135</strain>
    </source>
</reference>
<proteinExistence type="predicted"/>
<gene>
    <name evidence="1" type="primary">Acey_s0119.g858</name>
    <name evidence="1" type="ORF">Y032_0119g858</name>
</gene>
<accession>A0A016TBA9</accession>
<dbReference type="AlphaFoldDB" id="A0A016TBA9"/>
<name>A0A016TBA9_9BILA</name>